<dbReference type="EMBL" id="LT629739">
    <property type="protein sequence ID" value="SDS17448.1"/>
    <property type="molecule type" value="Genomic_DNA"/>
</dbReference>
<gene>
    <name evidence="1" type="ORF">SAMN04489751_1403</name>
</gene>
<name>A0A1H1Q1V0_BRESA</name>
<reference evidence="1" key="1">
    <citation type="submission" date="2016-10" db="EMBL/GenBank/DDBJ databases">
        <authorList>
            <person name="Varghese N."/>
            <person name="Submissions S."/>
        </authorList>
    </citation>
    <scope>NUCLEOTIDE SEQUENCE [LARGE SCALE GENOMIC DNA]</scope>
    <source>
        <strain evidence="1">DSM 22082</strain>
    </source>
</reference>
<sequence length="38" mass="3913">MLWLLVGSGAQVMMIASDGVFGLLDGIDNKTAGVFVGE</sequence>
<accession>A0A1H1Q1V0</accession>
<evidence type="ECO:0000313" key="2">
    <source>
        <dbReference type="Proteomes" id="UP000199700"/>
    </source>
</evidence>
<protein>
    <submittedName>
        <fullName evidence="1">Uncharacterized protein</fullName>
    </submittedName>
</protein>
<keyword evidence="2" id="KW-1185">Reference proteome</keyword>
<organism evidence="1 2">
    <name type="scientific">Brevibacterium sandarakinum</name>
    <dbReference type="NCBI Taxonomy" id="629680"/>
    <lineage>
        <taxon>Bacteria</taxon>
        <taxon>Bacillati</taxon>
        <taxon>Actinomycetota</taxon>
        <taxon>Actinomycetes</taxon>
        <taxon>Micrococcales</taxon>
        <taxon>Brevibacteriaceae</taxon>
        <taxon>Brevibacterium</taxon>
    </lineage>
</organism>
<evidence type="ECO:0000313" key="1">
    <source>
        <dbReference type="EMBL" id="SDS17448.1"/>
    </source>
</evidence>
<proteinExistence type="predicted"/>
<dbReference type="AlphaFoldDB" id="A0A1H1Q1V0"/>
<dbReference type="Proteomes" id="UP000199700">
    <property type="component" value="Chromosome"/>
</dbReference>